<dbReference type="Proteomes" id="UP000790377">
    <property type="component" value="Unassembled WGS sequence"/>
</dbReference>
<reference evidence="1" key="1">
    <citation type="journal article" date="2021" name="New Phytol.">
        <title>Evolutionary innovations through gain and loss of genes in the ectomycorrhizal Boletales.</title>
        <authorList>
            <person name="Wu G."/>
            <person name="Miyauchi S."/>
            <person name="Morin E."/>
            <person name="Kuo A."/>
            <person name="Drula E."/>
            <person name="Varga T."/>
            <person name="Kohler A."/>
            <person name="Feng B."/>
            <person name="Cao Y."/>
            <person name="Lipzen A."/>
            <person name="Daum C."/>
            <person name="Hundley H."/>
            <person name="Pangilinan J."/>
            <person name="Johnson J."/>
            <person name="Barry K."/>
            <person name="LaButti K."/>
            <person name="Ng V."/>
            <person name="Ahrendt S."/>
            <person name="Min B."/>
            <person name="Choi I.G."/>
            <person name="Park H."/>
            <person name="Plett J.M."/>
            <person name="Magnuson J."/>
            <person name="Spatafora J.W."/>
            <person name="Nagy L.G."/>
            <person name="Henrissat B."/>
            <person name="Grigoriev I.V."/>
            <person name="Yang Z.L."/>
            <person name="Xu J."/>
            <person name="Martin F.M."/>
        </authorList>
    </citation>
    <scope>NUCLEOTIDE SEQUENCE</scope>
    <source>
        <strain evidence="1">ATCC 28755</strain>
    </source>
</reference>
<protein>
    <submittedName>
        <fullName evidence="1">Uncharacterized protein</fullName>
    </submittedName>
</protein>
<organism evidence="1 2">
    <name type="scientific">Hygrophoropsis aurantiaca</name>
    <dbReference type="NCBI Taxonomy" id="72124"/>
    <lineage>
        <taxon>Eukaryota</taxon>
        <taxon>Fungi</taxon>
        <taxon>Dikarya</taxon>
        <taxon>Basidiomycota</taxon>
        <taxon>Agaricomycotina</taxon>
        <taxon>Agaricomycetes</taxon>
        <taxon>Agaricomycetidae</taxon>
        <taxon>Boletales</taxon>
        <taxon>Coniophorineae</taxon>
        <taxon>Hygrophoropsidaceae</taxon>
        <taxon>Hygrophoropsis</taxon>
    </lineage>
</organism>
<evidence type="ECO:0000313" key="1">
    <source>
        <dbReference type="EMBL" id="KAH7903169.1"/>
    </source>
</evidence>
<gene>
    <name evidence="1" type="ORF">BJ138DRAFT_1138781</name>
</gene>
<comment type="caution">
    <text evidence="1">The sequence shown here is derived from an EMBL/GenBank/DDBJ whole genome shotgun (WGS) entry which is preliminary data.</text>
</comment>
<evidence type="ECO:0000313" key="2">
    <source>
        <dbReference type="Proteomes" id="UP000790377"/>
    </source>
</evidence>
<keyword evidence="2" id="KW-1185">Reference proteome</keyword>
<sequence>MHLLWENVIKNLILLWTGEYKGIDPGCEAYELERDVWAAICKATATSGKTIPSVYCARPPNPDTERTMCTADSWSFWTQYLGPVLLQQKFSKMKYYKHFVKLVKMIRVCLQFELSKTDVQDLRTGFVSWINEFEEIYYQHELQRLATCTLTIHALAHIADSIEDSGPVWTSWAFPMERFCGRLQAAIKNPTCVLLPPRRQGVGAVEISHVNKIFKALATRFGVPLATIKRHITAGQIEQWGKVRRLDGGDTMLAAGLVKTQHDSRNATFVRYETLVDRHARQRNAPPVFEKQTFYGRLQHIFVVRIPSHPAFSLVEPTVVFLAAILPCPLDHSPSRLKSLDIHLCGNIGTSLDIVDIVCVQCLVGRVPLDGAGGRKWAIIDRSGNLARAVFED</sequence>
<name>A0ACB7ZR50_9AGAM</name>
<proteinExistence type="predicted"/>
<dbReference type="EMBL" id="MU269158">
    <property type="protein sequence ID" value="KAH7903169.1"/>
    <property type="molecule type" value="Genomic_DNA"/>
</dbReference>
<accession>A0ACB7ZR50</accession>